<feature type="domain" description="Carboxylesterase type B" evidence="1">
    <location>
        <begin position="24"/>
        <end position="482"/>
    </location>
</feature>
<name>A0A3D8RQ21_9HELO</name>
<protein>
    <recommendedName>
        <fullName evidence="1">Carboxylesterase type B domain-containing protein</fullName>
    </recommendedName>
</protein>
<dbReference type="Pfam" id="PF00135">
    <property type="entry name" value="COesterase"/>
    <property type="match status" value="1"/>
</dbReference>
<comment type="caution">
    <text evidence="2">The sequence shown here is derived from an EMBL/GenBank/DDBJ whole genome shotgun (WGS) entry which is preliminary data.</text>
</comment>
<dbReference type="Proteomes" id="UP000256328">
    <property type="component" value="Unassembled WGS sequence"/>
</dbReference>
<dbReference type="InterPro" id="IPR029058">
    <property type="entry name" value="AB_hydrolase_fold"/>
</dbReference>
<dbReference type="InterPro" id="IPR002018">
    <property type="entry name" value="CarbesteraseB"/>
</dbReference>
<dbReference type="AlphaFoldDB" id="A0A3D8RQ21"/>
<dbReference type="Gene3D" id="3.40.50.1820">
    <property type="entry name" value="alpha/beta hydrolase"/>
    <property type="match status" value="1"/>
</dbReference>
<evidence type="ECO:0000313" key="3">
    <source>
        <dbReference type="Proteomes" id="UP000256328"/>
    </source>
</evidence>
<dbReference type="SUPFAM" id="SSF53474">
    <property type="entry name" value="alpha/beta-Hydrolases"/>
    <property type="match status" value="1"/>
</dbReference>
<dbReference type="OrthoDB" id="6846267at2759"/>
<dbReference type="EMBL" id="PDLN01000009">
    <property type="protein sequence ID" value="RDW75901.1"/>
    <property type="molecule type" value="Genomic_DNA"/>
</dbReference>
<reference evidence="2 3" key="1">
    <citation type="journal article" date="2018" name="IMA Fungus">
        <title>IMA Genome-F 9: Draft genome sequence of Annulohypoxylon stygium, Aspergillus mulundensis, Berkeleyomyces basicola (syn. Thielaviopsis basicola), Ceratocystis smalleyi, two Cercospora beticola strains, Coleophoma cylindrospora, Fusarium fracticaudum, Phialophora cf. hyalina, and Morchella septimelata.</title>
        <authorList>
            <person name="Wingfield B.D."/>
            <person name="Bills G.F."/>
            <person name="Dong Y."/>
            <person name="Huang W."/>
            <person name="Nel W.J."/>
            <person name="Swalarsk-Parry B.S."/>
            <person name="Vaghefi N."/>
            <person name="Wilken P.M."/>
            <person name="An Z."/>
            <person name="de Beer Z.W."/>
            <person name="De Vos L."/>
            <person name="Chen L."/>
            <person name="Duong T.A."/>
            <person name="Gao Y."/>
            <person name="Hammerbacher A."/>
            <person name="Kikkert J.R."/>
            <person name="Li Y."/>
            <person name="Li H."/>
            <person name="Li K."/>
            <person name="Li Q."/>
            <person name="Liu X."/>
            <person name="Ma X."/>
            <person name="Naidoo K."/>
            <person name="Pethybridge S.J."/>
            <person name="Sun J."/>
            <person name="Steenkamp E.T."/>
            <person name="van der Nest M.A."/>
            <person name="van Wyk S."/>
            <person name="Wingfield M.J."/>
            <person name="Xiong C."/>
            <person name="Yue Q."/>
            <person name="Zhang X."/>
        </authorList>
    </citation>
    <scope>NUCLEOTIDE SEQUENCE [LARGE SCALE GENOMIC DNA]</scope>
    <source>
        <strain evidence="2 3">BP5796</strain>
    </source>
</reference>
<proteinExistence type="predicted"/>
<evidence type="ECO:0000259" key="1">
    <source>
        <dbReference type="Pfam" id="PF00135"/>
    </source>
</evidence>
<dbReference type="InterPro" id="IPR050309">
    <property type="entry name" value="Type-B_Carboxylest/Lipase"/>
</dbReference>
<keyword evidence="3" id="KW-1185">Reference proteome</keyword>
<organism evidence="2 3">
    <name type="scientific">Coleophoma crateriformis</name>
    <dbReference type="NCBI Taxonomy" id="565419"/>
    <lineage>
        <taxon>Eukaryota</taxon>
        <taxon>Fungi</taxon>
        <taxon>Dikarya</taxon>
        <taxon>Ascomycota</taxon>
        <taxon>Pezizomycotina</taxon>
        <taxon>Leotiomycetes</taxon>
        <taxon>Helotiales</taxon>
        <taxon>Dermateaceae</taxon>
        <taxon>Coleophoma</taxon>
    </lineage>
</organism>
<accession>A0A3D8RQ21</accession>
<gene>
    <name evidence="2" type="ORF">BP5796_06722</name>
</gene>
<evidence type="ECO:0000313" key="2">
    <source>
        <dbReference type="EMBL" id="RDW75901.1"/>
    </source>
</evidence>
<sequence>MSFKKIHHAVPSLDSTVIGEHDSAAGLALFRGIPYASLSKRWTHSKVRNSLDSPFDATKFGPRAVQTETATLVASSGVLDPVPIDHEFDCLNLNVTVPTGALDGTDLLPVMVWIHGGGFTHGANSVSRYRPQKLCRLAMSNGTPIILVSANYRLGPLGYAASKDLGAQSLDENEESCNGNYGFVDQRNAFQWVQDHIQDFGGDPFNVTAFGVSAGSASIHFHILSGSPLFDRAILMSGSAPVLGPSPMARHQAAWDALLHKCGFQNDEPTQRLEKLRAMDAMELTQKYTSQAIGAVGDGKLLPTTWSMWEENPTSRCKSIIIGDVAVEAIIFDGVTRRISFDGFKRCVTSLLAADEAQIFYERFGFVSKTSQEISEVQYFAALRNLLGVLMFQYPSLMVAEKFPGEVYLYHFEEQSPFPGPTLGLAYHGQCALYTHQNEIDNEVMSEGGKTISREMGRLWTGFAHGQKPWEDWNNGEKFMRFGPSGQHAMLSTEDDELREYEYLKEDWIRKNFDKALEIGSALLSGRYL</sequence>
<dbReference type="PANTHER" id="PTHR11559">
    <property type="entry name" value="CARBOXYLESTERASE"/>
    <property type="match status" value="1"/>
</dbReference>